<reference evidence="4" key="2">
    <citation type="submission" date="2019-09" db="UniProtKB">
        <authorList>
            <consortium name="WormBaseParasite"/>
        </authorList>
    </citation>
    <scope>IDENTIFICATION</scope>
</reference>
<dbReference type="AlphaFoldDB" id="A0A183FG26"/>
<evidence type="ECO:0000313" key="4">
    <source>
        <dbReference type="WBParaSite" id="HPBE_0000555501-mRNA-1"/>
    </source>
</evidence>
<feature type="region of interest" description="Disordered" evidence="1">
    <location>
        <begin position="13"/>
        <end position="66"/>
    </location>
</feature>
<dbReference type="EMBL" id="UZAH01025496">
    <property type="protein sequence ID" value="VDO65024.1"/>
    <property type="molecule type" value="Genomic_DNA"/>
</dbReference>
<proteinExistence type="predicted"/>
<accession>A0A3P7Y2V7</accession>
<feature type="region of interest" description="Disordered" evidence="1">
    <location>
        <begin position="86"/>
        <end position="113"/>
    </location>
</feature>
<name>A0A183FG26_HELPZ</name>
<protein>
    <submittedName>
        <fullName evidence="2 4">Uncharacterized protein</fullName>
    </submittedName>
</protein>
<dbReference type="Proteomes" id="UP000050761">
    <property type="component" value="Unassembled WGS sequence"/>
</dbReference>
<keyword evidence="3" id="KW-1185">Reference proteome</keyword>
<feature type="compositionally biased region" description="Polar residues" evidence="1">
    <location>
        <begin position="101"/>
        <end position="113"/>
    </location>
</feature>
<accession>A0A183FG26</accession>
<evidence type="ECO:0000256" key="1">
    <source>
        <dbReference type="SAM" id="MobiDB-lite"/>
    </source>
</evidence>
<sequence length="113" mass="12323">MCAIADDVHATARFIQSPPPPLKNRHHHSAAPNWAAYRIPAGPVGRRLPSRRRHPPSSLPLPSEPPSWFFAFVAQSVVLVAEEPRTHNDRASAADSSVSSNETLTLNSSDLDL</sequence>
<evidence type="ECO:0000313" key="2">
    <source>
        <dbReference type="EMBL" id="VDO65024.1"/>
    </source>
</evidence>
<reference evidence="2 3" key="1">
    <citation type="submission" date="2018-11" db="EMBL/GenBank/DDBJ databases">
        <authorList>
            <consortium name="Pathogen Informatics"/>
        </authorList>
    </citation>
    <scope>NUCLEOTIDE SEQUENCE [LARGE SCALE GENOMIC DNA]</scope>
</reference>
<evidence type="ECO:0000313" key="3">
    <source>
        <dbReference type="Proteomes" id="UP000050761"/>
    </source>
</evidence>
<dbReference type="WBParaSite" id="HPBE_0000555501-mRNA-1">
    <property type="protein sequence ID" value="HPBE_0000555501-mRNA-1"/>
    <property type="gene ID" value="HPBE_0000555501"/>
</dbReference>
<organism evidence="3 4">
    <name type="scientific">Heligmosomoides polygyrus</name>
    <name type="common">Parasitic roundworm</name>
    <dbReference type="NCBI Taxonomy" id="6339"/>
    <lineage>
        <taxon>Eukaryota</taxon>
        <taxon>Metazoa</taxon>
        <taxon>Ecdysozoa</taxon>
        <taxon>Nematoda</taxon>
        <taxon>Chromadorea</taxon>
        <taxon>Rhabditida</taxon>
        <taxon>Rhabditina</taxon>
        <taxon>Rhabditomorpha</taxon>
        <taxon>Strongyloidea</taxon>
        <taxon>Heligmosomidae</taxon>
        <taxon>Heligmosomoides</taxon>
    </lineage>
</organism>
<gene>
    <name evidence="2" type="ORF">HPBE_LOCUS5556</name>
</gene>